<dbReference type="FunFam" id="2.30.30.40:FF:000138">
    <property type="entry name" value="dynamin-binding protein isoform X1"/>
    <property type="match status" value="1"/>
</dbReference>
<feature type="domain" description="SH3" evidence="5">
    <location>
        <begin position="66"/>
        <end position="126"/>
    </location>
</feature>
<feature type="compositionally biased region" description="Pro residues" evidence="4">
    <location>
        <begin position="683"/>
        <end position="695"/>
    </location>
</feature>
<feature type="region of interest" description="Disordered" evidence="4">
    <location>
        <begin position="536"/>
        <end position="569"/>
    </location>
</feature>
<keyword evidence="1 2" id="KW-0728">SH3 domain</keyword>
<dbReference type="GO" id="GO:0005737">
    <property type="term" value="C:cytoplasm"/>
    <property type="evidence" value="ECO:0007669"/>
    <property type="project" value="TreeGrafter"/>
</dbReference>
<accession>A0A553RDG9</accession>
<dbReference type="SMART" id="SM00326">
    <property type="entry name" value="SH3"/>
    <property type="match status" value="4"/>
</dbReference>
<dbReference type="InterPro" id="IPR036028">
    <property type="entry name" value="SH3-like_dom_sf"/>
</dbReference>
<gene>
    <name evidence="6" type="ORF">DNTS_017984</name>
</gene>
<evidence type="ECO:0000256" key="1">
    <source>
        <dbReference type="ARBA" id="ARBA00022443"/>
    </source>
</evidence>
<comment type="caution">
    <text evidence="6">The sequence shown here is derived from an EMBL/GenBank/DDBJ whole genome shotgun (WGS) entry which is preliminary data.</text>
</comment>
<evidence type="ECO:0000313" key="6">
    <source>
        <dbReference type="EMBL" id="TRZ00239.1"/>
    </source>
</evidence>
<name>A0A553RDG9_9TELE</name>
<dbReference type="Pfam" id="PF14604">
    <property type="entry name" value="SH3_9"/>
    <property type="match status" value="3"/>
</dbReference>
<keyword evidence="7" id="KW-1185">Reference proteome</keyword>
<dbReference type="GO" id="GO:0005085">
    <property type="term" value="F:guanyl-nucleotide exchange factor activity"/>
    <property type="evidence" value="ECO:0007669"/>
    <property type="project" value="TreeGrafter"/>
</dbReference>
<feature type="compositionally biased region" description="Polar residues" evidence="4">
    <location>
        <begin position="668"/>
        <end position="680"/>
    </location>
</feature>
<dbReference type="InterPro" id="IPR035817">
    <property type="entry name" value="DNMBP_SH3_N1"/>
</dbReference>
<feature type="compositionally biased region" description="Polar residues" evidence="4">
    <location>
        <begin position="553"/>
        <end position="565"/>
    </location>
</feature>
<evidence type="ECO:0000313" key="7">
    <source>
        <dbReference type="Proteomes" id="UP000316079"/>
    </source>
</evidence>
<keyword evidence="3" id="KW-0175">Coiled coil</keyword>
<evidence type="ECO:0000256" key="4">
    <source>
        <dbReference type="SAM" id="MobiDB-lite"/>
    </source>
</evidence>
<evidence type="ECO:0000256" key="3">
    <source>
        <dbReference type="SAM" id="Coils"/>
    </source>
</evidence>
<reference evidence="6 7" key="1">
    <citation type="journal article" date="2019" name="Sci. Data">
        <title>Hybrid genome assembly and annotation of Danionella translucida.</title>
        <authorList>
            <person name="Kadobianskyi M."/>
            <person name="Schulze L."/>
            <person name="Schuelke M."/>
            <person name="Judkewitz B."/>
        </authorList>
    </citation>
    <scope>NUCLEOTIDE SEQUENCE [LARGE SCALE GENOMIC DNA]</scope>
    <source>
        <strain evidence="6 7">Bolton</strain>
    </source>
</reference>
<dbReference type="PANTHER" id="PTHR22834">
    <property type="entry name" value="NUCLEAR FUSION PROTEIN FUS2"/>
    <property type="match status" value="1"/>
</dbReference>
<feature type="coiled-coil region" evidence="3">
    <location>
        <begin position="743"/>
        <end position="777"/>
    </location>
</feature>
<proteinExistence type="predicted"/>
<dbReference type="STRING" id="623744.A0A553RDG9"/>
<sequence>MEAGSVVRAVFEFLPSVSEELPLFTGDVIEVLSVVDEFWLLGIKDGVTGQFPSTFVELVTIPSTKAGENLYVCINDFSSVEGGNLALKRGDVVAAESCVDSVWMRGHNAWGSRGLFPVSCVKELELSGESRLLSERSAAVQASELPPHALGQAHALMSLHAQLDEELDFREGDLITIVGLPEPGWFQGELDGRTGVFPEGFVELLGPLRSPLEEPDCQTLKQYSAYSMEQMERMEEEERDEVNSEVELQECQKVEEEEEEEGAMYGIALYEFRALEPGELDFDVGDRIRILATLEDGWLEGQIHGRRGIFPHRFVKMEGQLQTVPQTEVLSNEMNVPLREECYTPDHILTQDNHAVPEFGQEWVEQEDYTVWDLDYFERREEERKINYVDQIPSSKSSQEKGITPNQSQSQERRRDRPPPPHTQYHRAGISAHRGVLENRSGSPNHGRPQLPPRPSQHALNNRKYRTSSSVNLREPPVAPILRNQSVNALSKTSLISTWTRNNGRYASHNNRTNFSNKLSTENRQKKLIRYSSISDADLRSSGHKHQRHGSNGFPSSQTLGNLTPSPGDLEAKLSQQLLEFDRSLPGHNNGSTEQSRWEEVSRGWGNKVSRHFSIMDYCNEHDIIHGSTHSTERLLSGTSSPCSSLERRKNLRPPPPRPHFIRPTDPTSTNNALTNSRTAPQPYKPTRPAPRPPPPCPLNNAMTPQSTPNLVHISPDEEEIIKDAQEAQNEMEGDKEGLLLRLEEVDRELEMYSHTVQELQAMLDEEQDEISKQQVLENLEFCSYTMETLTLEQQQLQATNMKGQVIIGHPMPFEPVSWDLSRAPPKRGKSVEELTSEGWEKERCIQMLHFQQQQQLQQTQLIWQQDFRAAPRQWQQQAYVQAYGHANGYRQQCWEYEDWDKVYFRDSTPPQQFFYQSPEAVYQDPRKPQEWTANHCFYQHQEPLDYSDHRDFAHNPRNMDRPDRVTRYDSLESDGRFESQEPYRRRDRNGYNFDHENSDYYDKEREEYIHGEHKGWDRYDLKELDKFDYDYRDMHNDRKHQEQCEYKKKDRYRNRGSDRCASGKNYRYEQFDHSNKDHRDYRKEERYGHCEEDRKRGDHYHCRERDSLERKEYDRFVHKKGDYYDYKIKDVIRDDLRKEDCEYKSERGEKDYHKREDEDRFEHRKRNRYDLKSRDRYDYKDKYQPDQRDCFELDCREKDNRSSWKDERYDSGVKDCNEDKGCESDHYEQKSRERYRDLRSNSLEQKKEGFSVDHGFERNCKKWEKDVYRKKTQKEIQPYEDPVYKDRYMDLPRSEKLDAEGQGRRNKPCYVGSLDRNSFYRKTAPSSLRKSDFATNRKKKQVTPQANGECKMWLSQWDIRLASVISDTEQVVTSVQGSTLPRFYVAQSSVNSVQADL</sequence>
<dbReference type="PROSITE" id="PS50002">
    <property type="entry name" value="SH3"/>
    <property type="match status" value="4"/>
</dbReference>
<dbReference type="CDD" id="cd11794">
    <property type="entry name" value="SH3_DNMBP_N1"/>
    <property type="match status" value="1"/>
</dbReference>
<feature type="region of interest" description="Disordered" evidence="4">
    <location>
        <begin position="948"/>
        <end position="998"/>
    </location>
</feature>
<evidence type="ECO:0000259" key="5">
    <source>
        <dbReference type="PROSITE" id="PS50002"/>
    </source>
</evidence>
<dbReference type="SUPFAM" id="SSF50044">
    <property type="entry name" value="SH3-domain"/>
    <property type="match status" value="4"/>
</dbReference>
<dbReference type="Gene3D" id="2.30.30.40">
    <property type="entry name" value="SH3 Domains"/>
    <property type="match status" value="4"/>
</dbReference>
<dbReference type="GO" id="GO:0060271">
    <property type="term" value="P:cilium assembly"/>
    <property type="evidence" value="ECO:0007669"/>
    <property type="project" value="TreeGrafter"/>
</dbReference>
<feature type="region of interest" description="Disordered" evidence="4">
    <location>
        <begin position="583"/>
        <end position="603"/>
    </location>
</feature>
<evidence type="ECO:0000256" key="2">
    <source>
        <dbReference type="PROSITE-ProRule" id="PRU00192"/>
    </source>
</evidence>
<dbReference type="InterPro" id="IPR035819">
    <property type="entry name" value="DNMBP_SH3_N3"/>
</dbReference>
<dbReference type="FunFam" id="2.30.30.40:FF:000120">
    <property type="entry name" value="dynamin-binding protein isoform X1"/>
    <property type="match status" value="1"/>
</dbReference>
<feature type="region of interest" description="Disordered" evidence="4">
    <location>
        <begin position="388"/>
        <end position="474"/>
    </location>
</feature>
<feature type="compositionally biased region" description="Basic and acidic residues" evidence="4">
    <location>
        <begin position="948"/>
        <end position="985"/>
    </location>
</feature>
<feature type="domain" description="SH3" evidence="5">
    <location>
        <begin position="148"/>
        <end position="207"/>
    </location>
</feature>
<dbReference type="InterPro" id="IPR051492">
    <property type="entry name" value="Dynamin-Rho_GEF"/>
</dbReference>
<feature type="domain" description="SH3" evidence="5">
    <location>
        <begin position="261"/>
        <end position="320"/>
    </location>
</feature>
<dbReference type="FunFam" id="2.30.30.40:FF:000160">
    <property type="entry name" value="dynamin-binding protein isoform X1"/>
    <property type="match status" value="1"/>
</dbReference>
<organism evidence="6 7">
    <name type="scientific">Danionella cerebrum</name>
    <dbReference type="NCBI Taxonomy" id="2873325"/>
    <lineage>
        <taxon>Eukaryota</taxon>
        <taxon>Metazoa</taxon>
        <taxon>Chordata</taxon>
        <taxon>Craniata</taxon>
        <taxon>Vertebrata</taxon>
        <taxon>Euteleostomi</taxon>
        <taxon>Actinopterygii</taxon>
        <taxon>Neopterygii</taxon>
        <taxon>Teleostei</taxon>
        <taxon>Ostariophysi</taxon>
        <taxon>Cypriniformes</taxon>
        <taxon>Danionidae</taxon>
        <taxon>Danioninae</taxon>
        <taxon>Danionella</taxon>
    </lineage>
</organism>
<dbReference type="OrthoDB" id="27823at2759"/>
<dbReference type="PANTHER" id="PTHR22834:SF19">
    <property type="entry name" value="DYNAMIN-BINDING PROTEIN"/>
    <property type="match status" value="1"/>
</dbReference>
<dbReference type="EMBL" id="SRMA01024626">
    <property type="protein sequence ID" value="TRZ00239.1"/>
    <property type="molecule type" value="Genomic_DNA"/>
</dbReference>
<feature type="compositionally biased region" description="Polar residues" evidence="4">
    <location>
        <begin position="392"/>
        <end position="410"/>
    </location>
</feature>
<dbReference type="PRINTS" id="PR00499">
    <property type="entry name" value="P67PHOX"/>
</dbReference>
<dbReference type="Proteomes" id="UP000316079">
    <property type="component" value="Unassembled WGS sequence"/>
</dbReference>
<protein>
    <recommendedName>
        <fullName evidence="5">SH3 domain-containing protein</fullName>
    </recommendedName>
</protein>
<feature type="region of interest" description="Disordered" evidence="4">
    <location>
        <begin position="629"/>
        <end position="695"/>
    </location>
</feature>
<feature type="region of interest" description="Disordered" evidence="4">
    <location>
        <begin position="1200"/>
        <end position="1249"/>
    </location>
</feature>
<dbReference type="InterPro" id="IPR001452">
    <property type="entry name" value="SH3_domain"/>
</dbReference>
<feature type="domain" description="SH3" evidence="5">
    <location>
        <begin position="2"/>
        <end position="61"/>
    </location>
</feature>
<dbReference type="CDD" id="cd11796">
    <property type="entry name" value="SH3_DNMBP_N3"/>
    <property type="match status" value="1"/>
</dbReference>